<name>A0ABV5AHL9_9BACL</name>
<evidence type="ECO:0000259" key="1">
    <source>
        <dbReference type="Pfam" id="PF13302"/>
    </source>
</evidence>
<sequence>MIIGQRTKIRAFEENDAILFNKWRNDPEFSKLSFGEYLFPESLDETHKWCNKLIDDEYTRFLTITTVDDRVIGRATIYDIDWRNRNCSFGSSIGEQVDRSKGYGSDARRALLNYIFHQWDFRRVFGCFGSYNMASKRSHEKVGAHILGDLKRMLFIDGEYYSLVHYEYRREDFQLEDKTLW</sequence>
<dbReference type="PANTHER" id="PTHR43415">
    <property type="entry name" value="SPERMIDINE N(1)-ACETYLTRANSFERASE"/>
    <property type="match status" value="1"/>
</dbReference>
<dbReference type="RefSeq" id="WP_275476418.1">
    <property type="nucleotide sequence ID" value="NZ_CP162940.1"/>
</dbReference>
<dbReference type="Pfam" id="PF13302">
    <property type="entry name" value="Acetyltransf_3"/>
    <property type="match status" value="1"/>
</dbReference>
<reference evidence="2 3" key="1">
    <citation type="journal article" date="2024" name="Int. J. Mol. Sci.">
        <title>Exploration of Alicyclobacillus spp. Genome in Search of Antibiotic Resistance.</title>
        <authorList>
            <person name="Bucka-Kolendo J."/>
            <person name="Kiousi D.E."/>
            <person name="Dekowska A."/>
            <person name="Mikolajczuk-Szczyrba A."/>
            <person name="Karadedos D.M."/>
            <person name="Michael P."/>
            <person name="Galanis A."/>
            <person name="Sokolowska B."/>
        </authorList>
    </citation>
    <scope>NUCLEOTIDE SEQUENCE [LARGE SCALE GENOMIC DNA]</scope>
    <source>
        <strain evidence="2 3">KKP 3000</strain>
    </source>
</reference>
<dbReference type="EC" id="2.-.-.-" evidence="2"/>
<dbReference type="SUPFAM" id="SSF55729">
    <property type="entry name" value="Acyl-CoA N-acyltransferases (Nat)"/>
    <property type="match status" value="1"/>
</dbReference>
<evidence type="ECO:0000313" key="3">
    <source>
        <dbReference type="Proteomes" id="UP001579974"/>
    </source>
</evidence>
<dbReference type="Proteomes" id="UP001579974">
    <property type="component" value="Unassembled WGS sequence"/>
</dbReference>
<accession>A0ABV5AHL9</accession>
<protein>
    <submittedName>
        <fullName evidence="2">GNAT family protein</fullName>
        <ecNumber evidence="2">2.-.-.-</ecNumber>
    </submittedName>
</protein>
<organism evidence="2 3">
    <name type="scientific">Alicyclobacillus fastidiosus</name>
    <dbReference type="NCBI Taxonomy" id="392011"/>
    <lineage>
        <taxon>Bacteria</taxon>
        <taxon>Bacillati</taxon>
        <taxon>Bacillota</taxon>
        <taxon>Bacilli</taxon>
        <taxon>Bacillales</taxon>
        <taxon>Alicyclobacillaceae</taxon>
        <taxon>Alicyclobacillus</taxon>
    </lineage>
</organism>
<keyword evidence="3" id="KW-1185">Reference proteome</keyword>
<evidence type="ECO:0000313" key="2">
    <source>
        <dbReference type="EMBL" id="MFB5191773.1"/>
    </source>
</evidence>
<proteinExistence type="predicted"/>
<comment type="caution">
    <text evidence="2">The sequence shown here is derived from an EMBL/GenBank/DDBJ whole genome shotgun (WGS) entry which is preliminary data.</text>
</comment>
<dbReference type="Gene3D" id="3.40.630.30">
    <property type="match status" value="1"/>
</dbReference>
<keyword evidence="2" id="KW-0808">Transferase</keyword>
<dbReference type="PANTHER" id="PTHR43415:SF3">
    <property type="entry name" value="GNAT-FAMILY ACETYLTRANSFERASE"/>
    <property type="match status" value="1"/>
</dbReference>
<gene>
    <name evidence="2" type="ORF">KKP3000_000554</name>
</gene>
<dbReference type="GO" id="GO:0016740">
    <property type="term" value="F:transferase activity"/>
    <property type="evidence" value="ECO:0007669"/>
    <property type="project" value="UniProtKB-KW"/>
</dbReference>
<dbReference type="EMBL" id="JBDXSU010000014">
    <property type="protein sequence ID" value="MFB5191773.1"/>
    <property type="molecule type" value="Genomic_DNA"/>
</dbReference>
<dbReference type="InterPro" id="IPR000182">
    <property type="entry name" value="GNAT_dom"/>
</dbReference>
<dbReference type="InterPro" id="IPR016181">
    <property type="entry name" value="Acyl_CoA_acyltransferase"/>
</dbReference>
<feature type="domain" description="N-acetyltransferase" evidence="1">
    <location>
        <begin position="6"/>
        <end position="144"/>
    </location>
</feature>